<name>A0A2I2FA67_ASPCN</name>
<dbReference type="Pfam" id="PF00069">
    <property type="entry name" value="Pkinase"/>
    <property type="match status" value="1"/>
</dbReference>
<dbReference type="GeneID" id="36522304"/>
<dbReference type="Proteomes" id="UP000234585">
    <property type="component" value="Unassembled WGS sequence"/>
</dbReference>
<gene>
    <name evidence="7" type="ORF">BDW47DRAFT_117932</name>
</gene>
<sequence>MQTRQQTIAGDIRSYVLGLIVGVRHSAGITMQQFVQSDVSGSTFQTPSRYTDLCVVDSRVRDNTCTAFDRLYRQPVTVKKISRPFDRIEAVRYAYQQVRLAGKLQHGNLVFLQDIYISPTEDIYLITELHGIPLAGLLKNGPLDPALVQFLMYQILRGLKYIHSADVVHGDLTPSKVFVDRNCDVKLSDFHIDREADPNGTDHTSLYYEAPEIMLAWSLYDMAVDIFSAGCIFAEMMLGKPLFTGKDHVQQLGFATGLLGTPPQWMVQKSSLANIKSRSWSGYQPRRISSIFAHHDSEAVNLLDSMLRYDPRDRITADDAITHPYLERYHDASDEPVAVQKFDWTFKDAQIPGATWKWMIYSEATRHHTEQSL</sequence>
<dbReference type="GO" id="GO:0005524">
    <property type="term" value="F:ATP binding"/>
    <property type="evidence" value="ECO:0007669"/>
    <property type="project" value="UniProtKB-KW"/>
</dbReference>
<keyword evidence="5" id="KW-0067">ATP-binding</keyword>
<dbReference type="FunFam" id="1.10.510.10:FF:000624">
    <property type="entry name" value="Mitogen-activated protein kinase"/>
    <property type="match status" value="1"/>
</dbReference>
<accession>A0A2I2FA67</accession>
<dbReference type="InterPro" id="IPR050117">
    <property type="entry name" value="MAPK"/>
</dbReference>
<evidence type="ECO:0000256" key="5">
    <source>
        <dbReference type="ARBA" id="ARBA00022840"/>
    </source>
</evidence>
<dbReference type="OrthoDB" id="4447276at2759"/>
<dbReference type="PANTHER" id="PTHR24055">
    <property type="entry name" value="MITOGEN-ACTIVATED PROTEIN KINASE"/>
    <property type="match status" value="1"/>
</dbReference>
<evidence type="ECO:0000259" key="6">
    <source>
        <dbReference type="PROSITE" id="PS50011"/>
    </source>
</evidence>
<dbReference type="Gene3D" id="1.10.510.10">
    <property type="entry name" value="Transferase(Phosphotransferase) domain 1"/>
    <property type="match status" value="1"/>
</dbReference>
<organism evidence="7 8">
    <name type="scientific">Aspergillus candidus</name>
    <dbReference type="NCBI Taxonomy" id="41067"/>
    <lineage>
        <taxon>Eukaryota</taxon>
        <taxon>Fungi</taxon>
        <taxon>Dikarya</taxon>
        <taxon>Ascomycota</taxon>
        <taxon>Pezizomycotina</taxon>
        <taxon>Eurotiomycetes</taxon>
        <taxon>Eurotiomycetidae</taxon>
        <taxon>Eurotiales</taxon>
        <taxon>Aspergillaceae</taxon>
        <taxon>Aspergillus</taxon>
        <taxon>Aspergillus subgen. Circumdati</taxon>
    </lineage>
</organism>
<reference evidence="7 8" key="1">
    <citation type="submission" date="2017-12" db="EMBL/GenBank/DDBJ databases">
        <authorList>
            <consortium name="DOE Joint Genome Institute"/>
            <person name="Haridas S."/>
            <person name="Kjaerbolling I."/>
            <person name="Vesth T.C."/>
            <person name="Frisvad J.C."/>
            <person name="Nybo J.L."/>
            <person name="Theobald S."/>
            <person name="Kuo A."/>
            <person name="Bowyer P."/>
            <person name="Matsuda Y."/>
            <person name="Mondo S."/>
            <person name="Lyhne E.K."/>
            <person name="Kogle M.E."/>
            <person name="Clum A."/>
            <person name="Lipzen A."/>
            <person name="Salamov A."/>
            <person name="Ngan C.Y."/>
            <person name="Daum C."/>
            <person name="Chiniquy J."/>
            <person name="Barry K."/>
            <person name="LaButti K."/>
            <person name="Simmons B.A."/>
            <person name="Magnuson J.K."/>
            <person name="Mortensen U.H."/>
            <person name="Larsen T.O."/>
            <person name="Grigoriev I.V."/>
            <person name="Baker S.E."/>
            <person name="Andersen M.R."/>
            <person name="Nordberg H.P."/>
            <person name="Cantor M.N."/>
            <person name="Hua S.X."/>
        </authorList>
    </citation>
    <scope>NUCLEOTIDE SEQUENCE [LARGE SCALE GENOMIC DNA]</scope>
    <source>
        <strain evidence="7 8">CBS 102.13</strain>
    </source>
</reference>
<dbReference type="InterPro" id="IPR011009">
    <property type="entry name" value="Kinase-like_dom_sf"/>
</dbReference>
<evidence type="ECO:0000256" key="1">
    <source>
        <dbReference type="ARBA" id="ARBA00022527"/>
    </source>
</evidence>
<evidence type="ECO:0000256" key="2">
    <source>
        <dbReference type="ARBA" id="ARBA00022679"/>
    </source>
</evidence>
<keyword evidence="8" id="KW-1185">Reference proteome</keyword>
<dbReference type="PROSITE" id="PS50011">
    <property type="entry name" value="PROTEIN_KINASE_DOM"/>
    <property type="match status" value="1"/>
</dbReference>
<dbReference type="RefSeq" id="XP_024671529.1">
    <property type="nucleotide sequence ID" value="XM_024815144.1"/>
</dbReference>
<dbReference type="SUPFAM" id="SSF56112">
    <property type="entry name" value="Protein kinase-like (PK-like)"/>
    <property type="match status" value="1"/>
</dbReference>
<evidence type="ECO:0000256" key="3">
    <source>
        <dbReference type="ARBA" id="ARBA00022741"/>
    </source>
</evidence>
<dbReference type="InterPro" id="IPR000719">
    <property type="entry name" value="Prot_kinase_dom"/>
</dbReference>
<keyword evidence="2" id="KW-0808">Transferase</keyword>
<dbReference type="STRING" id="41067.A0A2I2FA67"/>
<protein>
    <submittedName>
        <fullName evidence="7">MAP kinase SakA</fullName>
    </submittedName>
</protein>
<feature type="domain" description="Protein kinase" evidence="6">
    <location>
        <begin position="29"/>
        <end position="326"/>
    </location>
</feature>
<dbReference type="EMBL" id="KZ559142">
    <property type="protein sequence ID" value="PLB37517.1"/>
    <property type="molecule type" value="Genomic_DNA"/>
</dbReference>
<dbReference type="AlphaFoldDB" id="A0A2I2FA67"/>
<proteinExistence type="predicted"/>
<dbReference type="Gene3D" id="3.30.200.20">
    <property type="entry name" value="Phosphorylase Kinase, domain 1"/>
    <property type="match status" value="1"/>
</dbReference>
<keyword evidence="3" id="KW-0547">Nucleotide-binding</keyword>
<dbReference type="GO" id="GO:0004674">
    <property type="term" value="F:protein serine/threonine kinase activity"/>
    <property type="evidence" value="ECO:0007669"/>
    <property type="project" value="UniProtKB-KW"/>
</dbReference>
<evidence type="ECO:0000313" key="8">
    <source>
        <dbReference type="Proteomes" id="UP000234585"/>
    </source>
</evidence>
<evidence type="ECO:0000313" key="7">
    <source>
        <dbReference type="EMBL" id="PLB37517.1"/>
    </source>
</evidence>
<evidence type="ECO:0000256" key="4">
    <source>
        <dbReference type="ARBA" id="ARBA00022777"/>
    </source>
</evidence>
<keyword evidence="4 7" id="KW-0418">Kinase</keyword>
<keyword evidence="1" id="KW-0723">Serine/threonine-protein kinase</keyword>